<proteinExistence type="predicted"/>
<feature type="region of interest" description="Disordered" evidence="1">
    <location>
        <begin position="102"/>
        <end position="125"/>
    </location>
</feature>
<comment type="caution">
    <text evidence="2">The sequence shown here is derived from an EMBL/GenBank/DDBJ whole genome shotgun (WGS) entry which is preliminary data.</text>
</comment>
<gene>
    <name evidence="2" type="ORF">PZE19_24160</name>
</gene>
<sequence length="153" mass="15979">MSKPQETRSRVAPWIIAAAACWLSVMQGCSSSDGVAPLDVHPVKGSVKLNDGKPLTSGVVVFVLPEKGLQFSAPVDAEGAFVLKSPYGDGAPEGSYKIRIERDPSKGDAQVKGGRKAAPLAPYPAKYGDETTSGLTAVVKPTDNALEPFVLAK</sequence>
<feature type="compositionally biased region" description="Low complexity" evidence="1">
    <location>
        <begin position="116"/>
        <end position="125"/>
    </location>
</feature>
<dbReference type="RefSeq" id="WP_277863169.1">
    <property type="nucleotide sequence ID" value="NZ_JARRAG010000002.1"/>
</dbReference>
<accession>A0ABT6FH15</accession>
<reference evidence="2 3" key="1">
    <citation type="submission" date="2023-03" db="EMBL/GenBank/DDBJ databases">
        <title>Paludisphaera mucosa sp. nov. a novel planctomycete from northern fen.</title>
        <authorList>
            <person name="Ivanova A."/>
        </authorList>
    </citation>
    <scope>NUCLEOTIDE SEQUENCE [LARGE SCALE GENOMIC DNA]</scope>
    <source>
        <strain evidence="2 3">Pla2</strain>
    </source>
</reference>
<protein>
    <recommendedName>
        <fullName evidence="4">Carboxypeptidase regulatory-like domain-containing protein</fullName>
    </recommendedName>
</protein>
<evidence type="ECO:0008006" key="4">
    <source>
        <dbReference type="Google" id="ProtNLM"/>
    </source>
</evidence>
<dbReference type="PROSITE" id="PS51257">
    <property type="entry name" value="PROKAR_LIPOPROTEIN"/>
    <property type="match status" value="1"/>
</dbReference>
<evidence type="ECO:0000313" key="3">
    <source>
        <dbReference type="Proteomes" id="UP001216907"/>
    </source>
</evidence>
<dbReference type="EMBL" id="JARRAG010000002">
    <property type="protein sequence ID" value="MDG3006878.1"/>
    <property type="molecule type" value="Genomic_DNA"/>
</dbReference>
<evidence type="ECO:0000313" key="2">
    <source>
        <dbReference type="EMBL" id="MDG3006878.1"/>
    </source>
</evidence>
<organism evidence="2 3">
    <name type="scientific">Paludisphaera mucosa</name>
    <dbReference type="NCBI Taxonomy" id="3030827"/>
    <lineage>
        <taxon>Bacteria</taxon>
        <taxon>Pseudomonadati</taxon>
        <taxon>Planctomycetota</taxon>
        <taxon>Planctomycetia</taxon>
        <taxon>Isosphaerales</taxon>
        <taxon>Isosphaeraceae</taxon>
        <taxon>Paludisphaera</taxon>
    </lineage>
</organism>
<name>A0ABT6FH15_9BACT</name>
<dbReference type="Proteomes" id="UP001216907">
    <property type="component" value="Unassembled WGS sequence"/>
</dbReference>
<keyword evidence="3" id="KW-1185">Reference proteome</keyword>
<evidence type="ECO:0000256" key="1">
    <source>
        <dbReference type="SAM" id="MobiDB-lite"/>
    </source>
</evidence>